<reference evidence="2" key="1">
    <citation type="journal article" date="2002" name="Nature">
        <title>The genome sequence and structure of rice chromosome 1.</title>
        <authorList>
            <person name="Sasaki T."/>
            <person name="Matsumoto T."/>
            <person name="Yamamoto K."/>
            <person name="Sakata K."/>
            <person name="Baba T."/>
            <person name="Katayose Y."/>
            <person name="Wu J."/>
            <person name="Niimura Y."/>
            <person name="Cheng Z."/>
            <person name="Nagamura Y."/>
            <person name="Antonio B.A."/>
            <person name="Kanamori H."/>
            <person name="Hosokawa S."/>
            <person name="Masukawa M."/>
            <person name="Arikawa K."/>
            <person name="Chiden Y."/>
            <person name="Hayashi M."/>
            <person name="Okamoto M."/>
            <person name="Ando T."/>
            <person name="Aoki H."/>
            <person name="Arita K."/>
            <person name="Hamada M."/>
            <person name="Harada C."/>
            <person name="Hijishita S."/>
            <person name="Honda M."/>
            <person name="Ichikawa Y."/>
            <person name="Idonuma A."/>
            <person name="Iijima M."/>
            <person name="Ikeda M."/>
            <person name="Ikeno M."/>
            <person name="Itoh S."/>
            <person name="Itoh T."/>
            <person name="Itoh Y."/>
            <person name="Itoh Y."/>
            <person name="Iwabuchi A."/>
            <person name="Kamiya K."/>
            <person name="Karasawa W."/>
            <person name="Katagiri S."/>
            <person name="Kikuta A."/>
            <person name="Kobayashi N."/>
            <person name="Kono I."/>
            <person name="Machita K."/>
            <person name="Maehara T."/>
            <person name="Mizuno H."/>
            <person name="Mizubayashi T."/>
            <person name="Mukai Y."/>
            <person name="Nagasaki H."/>
            <person name="Nakashima M."/>
            <person name="Nakama Y."/>
            <person name="Nakamichi Y."/>
            <person name="Nakamura M."/>
            <person name="Namiki N."/>
            <person name="Negishi M."/>
            <person name="Ohta I."/>
            <person name="Ono N."/>
            <person name="Saji S."/>
            <person name="Sakai K."/>
            <person name="Shibata M."/>
            <person name="Shimokawa T."/>
            <person name="Shomura A."/>
            <person name="Song J."/>
            <person name="Takazaki Y."/>
            <person name="Terasawa K."/>
            <person name="Tsuji K."/>
            <person name="Waki K."/>
            <person name="Yamagata H."/>
            <person name="Yamane H."/>
            <person name="Yoshiki S."/>
            <person name="Yoshihara R."/>
            <person name="Yukawa K."/>
            <person name="Zhong H."/>
            <person name="Iwama H."/>
            <person name="Endo T."/>
            <person name="Ito H."/>
            <person name="Hahn J.H."/>
            <person name="Kim H.I."/>
            <person name="Eun M.Y."/>
            <person name="Yano M."/>
            <person name="Jiang J."/>
            <person name="Gojobori T."/>
        </authorList>
    </citation>
    <scope>NUCLEOTIDE SEQUENCE [LARGE SCALE GENOMIC DNA]</scope>
</reference>
<feature type="compositionally biased region" description="Basic and acidic residues" evidence="1">
    <location>
        <begin position="38"/>
        <end position="47"/>
    </location>
</feature>
<feature type="region of interest" description="Disordered" evidence="1">
    <location>
        <begin position="1"/>
        <end position="114"/>
    </location>
</feature>
<name>Q5VP74_ORYSJ</name>
<dbReference type="Proteomes" id="UP000817658">
    <property type="component" value="Chromosome 1"/>
</dbReference>
<accession>Q5VP74</accession>
<protein>
    <submittedName>
        <fullName evidence="2">Uncharacterized protein</fullName>
    </submittedName>
</protein>
<feature type="compositionally biased region" description="Basic residues" evidence="1">
    <location>
        <begin position="63"/>
        <end position="74"/>
    </location>
</feature>
<organism evidence="2">
    <name type="scientific">Oryza sativa subsp. japonica</name>
    <name type="common">Rice</name>
    <dbReference type="NCBI Taxonomy" id="39947"/>
    <lineage>
        <taxon>Eukaryota</taxon>
        <taxon>Viridiplantae</taxon>
        <taxon>Streptophyta</taxon>
        <taxon>Embryophyta</taxon>
        <taxon>Tracheophyta</taxon>
        <taxon>Spermatophyta</taxon>
        <taxon>Magnoliopsida</taxon>
        <taxon>Liliopsida</taxon>
        <taxon>Poales</taxon>
        <taxon>Poaceae</taxon>
        <taxon>BOP clade</taxon>
        <taxon>Oryzoideae</taxon>
        <taxon>Oryzeae</taxon>
        <taxon>Oryzinae</taxon>
        <taxon>Oryza</taxon>
        <taxon>Oryza sativa</taxon>
    </lineage>
</organism>
<proteinExistence type="predicted"/>
<dbReference type="EMBL" id="AP003725">
    <property type="protein sequence ID" value="BAD68751.1"/>
    <property type="molecule type" value="Genomic_DNA"/>
</dbReference>
<gene>
    <name evidence="2" type="primary">P0510C12.22</name>
</gene>
<dbReference type="AlphaFoldDB" id="Q5VP74"/>
<sequence length="114" mass="12699">MAHGSAWLKAAMATRGDAMARQRRTGHEALMRRRRRRDWYGARRGASDGDGDTSGAGLGSARRSQRRRRQHAAGRRQWQQNGTRRRWQSEATATRRGDGDTTATAPVRVGLEAG</sequence>
<evidence type="ECO:0000256" key="1">
    <source>
        <dbReference type="SAM" id="MobiDB-lite"/>
    </source>
</evidence>
<evidence type="ECO:0000313" key="2">
    <source>
        <dbReference type="EMBL" id="BAD68751.1"/>
    </source>
</evidence>